<keyword evidence="2" id="KW-0464">Manganese</keyword>
<evidence type="ECO:0000256" key="1">
    <source>
        <dbReference type="ARBA" id="ARBA00022801"/>
    </source>
</evidence>
<dbReference type="NCBIfam" id="TIGR01891">
    <property type="entry name" value="amidohydrolases"/>
    <property type="match status" value="1"/>
</dbReference>
<organism evidence="4 5">
    <name type="scientific">Saezia sanguinis</name>
    <dbReference type="NCBI Taxonomy" id="1965230"/>
    <lineage>
        <taxon>Bacteria</taxon>
        <taxon>Pseudomonadati</taxon>
        <taxon>Pseudomonadota</taxon>
        <taxon>Betaproteobacteria</taxon>
        <taxon>Burkholderiales</taxon>
        <taxon>Saeziaceae</taxon>
        <taxon>Saezia</taxon>
    </lineage>
</organism>
<dbReference type="Gene3D" id="3.30.70.360">
    <property type="match status" value="1"/>
</dbReference>
<reference evidence="4 5" key="1">
    <citation type="submission" date="2018-01" db="EMBL/GenBank/DDBJ databases">
        <title>Saezia sanguinis gen. nov., sp. nov., in the order Burkholderiales isolated from human blood.</title>
        <authorList>
            <person name="Medina-Pascual M.J."/>
            <person name="Valdezate S."/>
            <person name="Monzon S."/>
            <person name="Cuesta I."/>
            <person name="Carrasco G."/>
            <person name="Villalon P."/>
            <person name="Saez-Nieto J.A."/>
        </authorList>
    </citation>
    <scope>NUCLEOTIDE SEQUENCE [LARGE SCALE GENOMIC DNA]</scope>
    <source>
        <strain evidence="4 5">CNM695-12</strain>
    </source>
</reference>
<dbReference type="FunFam" id="3.30.70.360:FF:000001">
    <property type="entry name" value="N-acetyldiaminopimelate deacetylase"/>
    <property type="match status" value="1"/>
</dbReference>
<dbReference type="EC" id="3.-.-.-" evidence="4"/>
<dbReference type="Pfam" id="PF07687">
    <property type="entry name" value="M20_dimer"/>
    <property type="match status" value="1"/>
</dbReference>
<dbReference type="GO" id="GO:0046872">
    <property type="term" value="F:metal ion binding"/>
    <property type="evidence" value="ECO:0007669"/>
    <property type="project" value="UniProtKB-KW"/>
</dbReference>
<dbReference type="PANTHER" id="PTHR11014:SF63">
    <property type="entry name" value="METALLOPEPTIDASE, PUTATIVE (AFU_ORTHOLOGUE AFUA_6G09600)-RELATED"/>
    <property type="match status" value="1"/>
</dbReference>
<evidence type="ECO:0000259" key="3">
    <source>
        <dbReference type="Pfam" id="PF07687"/>
    </source>
</evidence>
<accession>A0A433SBP2</accession>
<evidence type="ECO:0000313" key="4">
    <source>
        <dbReference type="EMBL" id="RUS66150.1"/>
    </source>
</evidence>
<keyword evidence="1 4" id="KW-0378">Hydrolase</keyword>
<dbReference type="InterPro" id="IPR036264">
    <property type="entry name" value="Bact_exopeptidase_dim_dom"/>
</dbReference>
<evidence type="ECO:0000313" key="5">
    <source>
        <dbReference type="Proteomes" id="UP000286947"/>
    </source>
</evidence>
<dbReference type="SUPFAM" id="SSF55031">
    <property type="entry name" value="Bacterial exopeptidase dimerisation domain"/>
    <property type="match status" value="1"/>
</dbReference>
<name>A0A433SBP2_9BURK</name>
<dbReference type="AlphaFoldDB" id="A0A433SBP2"/>
<dbReference type="OrthoDB" id="8875216at2"/>
<feature type="binding site" evidence="2">
    <location>
        <position position="105"/>
    </location>
    <ligand>
        <name>Mn(2+)</name>
        <dbReference type="ChEBI" id="CHEBI:29035"/>
        <label>2</label>
    </ligand>
</feature>
<keyword evidence="2" id="KW-0479">Metal-binding</keyword>
<feature type="binding site" evidence="2">
    <location>
        <position position="138"/>
    </location>
    <ligand>
        <name>Mn(2+)</name>
        <dbReference type="ChEBI" id="CHEBI:29035"/>
        <label>2</label>
    </ligand>
</feature>
<dbReference type="Gene3D" id="3.40.630.10">
    <property type="entry name" value="Zn peptidases"/>
    <property type="match status" value="1"/>
</dbReference>
<dbReference type="PANTHER" id="PTHR11014">
    <property type="entry name" value="PEPTIDASE M20 FAMILY MEMBER"/>
    <property type="match status" value="1"/>
</dbReference>
<dbReference type="SUPFAM" id="SSF53187">
    <property type="entry name" value="Zn-dependent exopeptidases"/>
    <property type="match status" value="1"/>
</dbReference>
<sequence>MSLIDEIKASHAEFTRIRRDIHAHPELSYEEIRTSDLVASLLTQWGIEVHRGLGKTGLVGVLRGTAGSSKRAIGIRADMDALPMPEHNRFAHVSTIPGRMHGCGHDGHTAILLTAAHYLSKHRDFDGTINFIFQPAEEGGAGAKAMMDDGLFERFPCDEIYGLHNRPAFPTGHFGFRKGVAMASASEFEIVIKGVGGHAAMPHKTVDPVVIAAEMIMALQTVVSRHKHPDEAVVLSVTQVHAGDAFNVIPDQAVLRGTVRTFNMQALDDTENAMRRIVEALPKIHGGSGELKFDRGYPALSNWDGPTDFAASVAEEVFGKDRVQRDFPRRSGGEDFAFYLQKIPGCYLFLGNGSGEHLDYHYEGMGPCEVHNPNYDFNDALLPIGATYWVRLAQAFFARKA</sequence>
<dbReference type="RefSeq" id="WP_126980408.1">
    <property type="nucleotide sequence ID" value="NZ_PQSP01000006.1"/>
</dbReference>
<dbReference type="EMBL" id="PQSP01000006">
    <property type="protein sequence ID" value="RUS66150.1"/>
    <property type="molecule type" value="Genomic_DNA"/>
</dbReference>
<evidence type="ECO:0000256" key="2">
    <source>
        <dbReference type="PIRSR" id="PIRSR005962-1"/>
    </source>
</evidence>
<dbReference type="Proteomes" id="UP000286947">
    <property type="component" value="Unassembled WGS sequence"/>
</dbReference>
<dbReference type="InterPro" id="IPR017439">
    <property type="entry name" value="Amidohydrolase"/>
</dbReference>
<comment type="cofactor">
    <cofactor evidence="2">
        <name>Mn(2+)</name>
        <dbReference type="ChEBI" id="CHEBI:29035"/>
    </cofactor>
    <text evidence="2">The Mn(2+) ion enhances activity.</text>
</comment>
<dbReference type="InterPro" id="IPR002933">
    <property type="entry name" value="Peptidase_M20"/>
</dbReference>
<feature type="domain" description="Peptidase M20 dimerisation" evidence="3">
    <location>
        <begin position="185"/>
        <end position="281"/>
    </location>
</feature>
<dbReference type="CDD" id="cd05666">
    <property type="entry name" value="M20_Acy1-like"/>
    <property type="match status" value="1"/>
</dbReference>
<feature type="binding site" evidence="2">
    <location>
        <position position="103"/>
    </location>
    <ligand>
        <name>Mn(2+)</name>
        <dbReference type="ChEBI" id="CHEBI:29035"/>
        <label>2</label>
    </ligand>
</feature>
<comment type="caution">
    <text evidence="4">The sequence shown here is derived from an EMBL/GenBank/DDBJ whole genome shotgun (WGS) entry which is preliminary data.</text>
</comment>
<dbReference type="GO" id="GO:0050118">
    <property type="term" value="F:N-acetyldiaminopimelate deacetylase activity"/>
    <property type="evidence" value="ECO:0007669"/>
    <property type="project" value="UniProtKB-ARBA"/>
</dbReference>
<dbReference type="GO" id="GO:0019877">
    <property type="term" value="P:diaminopimelate biosynthetic process"/>
    <property type="evidence" value="ECO:0007669"/>
    <property type="project" value="UniProtKB-ARBA"/>
</dbReference>
<dbReference type="PIRSF" id="PIRSF005962">
    <property type="entry name" value="Pept_M20D_amidohydro"/>
    <property type="match status" value="1"/>
</dbReference>
<protein>
    <submittedName>
        <fullName evidence="4">Putative hydrolase YxeP</fullName>
        <ecNumber evidence="4">3.-.-.-</ecNumber>
    </submittedName>
</protein>
<feature type="binding site" evidence="2">
    <location>
        <position position="371"/>
    </location>
    <ligand>
        <name>Mn(2+)</name>
        <dbReference type="ChEBI" id="CHEBI:29035"/>
        <label>2</label>
    </ligand>
</feature>
<dbReference type="InterPro" id="IPR011650">
    <property type="entry name" value="Peptidase_M20_dimer"/>
</dbReference>
<gene>
    <name evidence="4" type="primary">yxeP_4</name>
    <name evidence="4" type="ORF">CUZ56_02228</name>
</gene>
<dbReference type="Pfam" id="PF01546">
    <property type="entry name" value="Peptidase_M20"/>
    <property type="match status" value="1"/>
</dbReference>
<feature type="binding site" evidence="2">
    <location>
        <position position="164"/>
    </location>
    <ligand>
        <name>Mn(2+)</name>
        <dbReference type="ChEBI" id="CHEBI:29035"/>
        <label>2</label>
    </ligand>
</feature>
<proteinExistence type="predicted"/>
<keyword evidence="5" id="KW-1185">Reference proteome</keyword>